<gene>
    <name evidence="2" type="ORF">EDC03_0587</name>
</gene>
<keyword evidence="1" id="KW-1133">Transmembrane helix</keyword>
<evidence type="ECO:0000313" key="2">
    <source>
        <dbReference type="EMBL" id="ROP45971.1"/>
    </source>
</evidence>
<keyword evidence="1" id="KW-0812">Transmembrane</keyword>
<dbReference type="Proteomes" id="UP000276232">
    <property type="component" value="Unassembled WGS sequence"/>
</dbReference>
<sequence>MPRTRVSARRRTAQLLVGYGLPFAGAGAAYLFGVRDWLGARTAAAEWWAGQIAAAAPGVA</sequence>
<comment type="caution">
    <text evidence="2">The sequence shown here is derived from an EMBL/GenBank/DDBJ whole genome shotgun (WGS) entry which is preliminary data.</text>
</comment>
<evidence type="ECO:0000313" key="3">
    <source>
        <dbReference type="Proteomes" id="UP000276232"/>
    </source>
</evidence>
<reference evidence="2 3" key="1">
    <citation type="journal article" date="2015" name="Stand. Genomic Sci.">
        <title>Genomic Encyclopedia of Bacterial and Archaeal Type Strains, Phase III: the genomes of soil and plant-associated and newly described type strains.</title>
        <authorList>
            <person name="Whitman W.B."/>
            <person name="Woyke T."/>
            <person name="Klenk H.P."/>
            <person name="Zhou Y."/>
            <person name="Lilburn T.G."/>
            <person name="Beck B.J."/>
            <person name="De Vos P."/>
            <person name="Vandamme P."/>
            <person name="Eisen J.A."/>
            <person name="Garrity G."/>
            <person name="Hugenholtz P."/>
            <person name="Kyrpides N.C."/>
        </authorList>
    </citation>
    <scope>NUCLEOTIDE SEQUENCE [LARGE SCALE GENOMIC DNA]</scope>
    <source>
        <strain evidence="2 3">CECT 7306</strain>
    </source>
</reference>
<dbReference type="EMBL" id="RJKN01000001">
    <property type="protein sequence ID" value="ROP45971.1"/>
    <property type="molecule type" value="Genomic_DNA"/>
</dbReference>
<keyword evidence="1" id="KW-0472">Membrane</keyword>
<dbReference type="RefSeq" id="WP_123378639.1">
    <property type="nucleotide sequence ID" value="NZ_RJKN01000001.1"/>
</dbReference>
<organism evidence="2 3">
    <name type="scientific">Pseudokineococcus lusitanus</name>
    <dbReference type="NCBI Taxonomy" id="763993"/>
    <lineage>
        <taxon>Bacteria</taxon>
        <taxon>Bacillati</taxon>
        <taxon>Actinomycetota</taxon>
        <taxon>Actinomycetes</taxon>
        <taxon>Kineosporiales</taxon>
        <taxon>Kineosporiaceae</taxon>
        <taxon>Pseudokineococcus</taxon>
    </lineage>
</organism>
<feature type="transmembrane region" description="Helical" evidence="1">
    <location>
        <begin position="12"/>
        <end position="32"/>
    </location>
</feature>
<accession>A0A3N1HTY8</accession>
<name>A0A3N1HTY8_9ACTN</name>
<dbReference type="AlphaFoldDB" id="A0A3N1HTY8"/>
<evidence type="ECO:0000256" key="1">
    <source>
        <dbReference type="SAM" id="Phobius"/>
    </source>
</evidence>
<protein>
    <submittedName>
        <fullName evidence="2">Uncharacterized protein</fullName>
    </submittedName>
</protein>
<dbReference type="InParanoid" id="A0A3N1HTY8"/>
<keyword evidence="3" id="KW-1185">Reference proteome</keyword>
<proteinExistence type="predicted"/>